<dbReference type="Proteomes" id="UP001168972">
    <property type="component" value="Unassembled WGS sequence"/>
</dbReference>
<keyword evidence="2" id="KW-1185">Reference proteome</keyword>
<evidence type="ECO:0000313" key="1">
    <source>
        <dbReference type="EMBL" id="KAK0182176.1"/>
    </source>
</evidence>
<name>A0AA39G715_MICHY</name>
<protein>
    <submittedName>
        <fullName evidence="1">Uncharacterized protein</fullName>
    </submittedName>
</protein>
<sequence length="272" mass="32680">MSSLNYLNERLWSYFNVQQFYLTNFQNASILFRNIFRCKWYTELISKTLKTICYYSGNNISKITSENCEWRNFYRPTRFYSGKMEMKNNVLINETNRIADVLLLYLEISKAKMFKKKRTNTMEKFIEMDLFFMRQLSNSVPIIRCKNSQHSMVNKSKILLHDKQKSFNSIEYKVIKCNNSTSDYTQLLINKNSEKFYSNKIRRWINKLSNQSNLSHQDYSSDMTEIKILEDIRKRIDQDFEQLSMNEKIYNDIDLNIKKNISVCSINSDTKF</sequence>
<dbReference type="EMBL" id="JAQQBR010000001">
    <property type="protein sequence ID" value="KAK0182176.1"/>
    <property type="molecule type" value="Genomic_DNA"/>
</dbReference>
<gene>
    <name evidence="1" type="ORF">PV327_000338</name>
</gene>
<reference evidence="1" key="1">
    <citation type="journal article" date="2023" name="bioRxiv">
        <title>Scaffold-level genome assemblies of two parasitoid biocontrol wasps reveal the parthenogenesis mechanism and an associated novel virus.</title>
        <authorList>
            <person name="Inwood S."/>
            <person name="Skelly J."/>
            <person name="Guhlin J."/>
            <person name="Harrop T."/>
            <person name="Goldson S."/>
            <person name="Dearden P."/>
        </authorList>
    </citation>
    <scope>NUCLEOTIDE SEQUENCE</scope>
    <source>
        <strain evidence="1">Lincoln</strain>
        <tissue evidence="1">Whole body</tissue>
    </source>
</reference>
<organism evidence="1 2">
    <name type="scientific">Microctonus hyperodae</name>
    <name type="common">Parasitoid wasp</name>
    <dbReference type="NCBI Taxonomy" id="165561"/>
    <lineage>
        <taxon>Eukaryota</taxon>
        <taxon>Metazoa</taxon>
        <taxon>Ecdysozoa</taxon>
        <taxon>Arthropoda</taxon>
        <taxon>Hexapoda</taxon>
        <taxon>Insecta</taxon>
        <taxon>Pterygota</taxon>
        <taxon>Neoptera</taxon>
        <taxon>Endopterygota</taxon>
        <taxon>Hymenoptera</taxon>
        <taxon>Apocrita</taxon>
        <taxon>Ichneumonoidea</taxon>
        <taxon>Braconidae</taxon>
        <taxon>Euphorinae</taxon>
        <taxon>Microctonus</taxon>
    </lineage>
</organism>
<proteinExistence type="predicted"/>
<reference evidence="1" key="2">
    <citation type="submission" date="2023-03" db="EMBL/GenBank/DDBJ databases">
        <authorList>
            <person name="Inwood S.N."/>
            <person name="Skelly J.G."/>
            <person name="Guhlin J."/>
            <person name="Harrop T.W.R."/>
            <person name="Goldson S.G."/>
            <person name="Dearden P.K."/>
        </authorList>
    </citation>
    <scope>NUCLEOTIDE SEQUENCE</scope>
    <source>
        <strain evidence="1">Lincoln</strain>
        <tissue evidence="1">Whole body</tissue>
    </source>
</reference>
<comment type="caution">
    <text evidence="1">The sequence shown here is derived from an EMBL/GenBank/DDBJ whole genome shotgun (WGS) entry which is preliminary data.</text>
</comment>
<evidence type="ECO:0000313" key="2">
    <source>
        <dbReference type="Proteomes" id="UP001168972"/>
    </source>
</evidence>
<dbReference type="AlphaFoldDB" id="A0AA39G715"/>
<accession>A0AA39G715</accession>